<feature type="transmembrane region" description="Helical" evidence="1">
    <location>
        <begin position="48"/>
        <end position="79"/>
    </location>
</feature>
<dbReference type="InterPro" id="IPR010387">
    <property type="entry name" value="QueT"/>
</dbReference>
<protein>
    <recommendedName>
        <fullName evidence="4">QueT transporter family protein</fullName>
    </recommendedName>
</protein>
<reference evidence="3" key="1">
    <citation type="journal article" date="2016" name="Front. Microbiol.">
        <title>The complete genome sequence of hyperthermophile Dictyoglomus turgidum DSM 6724 reveals a specialized carbohydrate fermentor.</title>
        <authorList>
            <person name="Brumm P.J."/>
            <person name="Gowda K."/>
            <person name="Robb F.T."/>
            <person name="Mead D.A."/>
        </authorList>
    </citation>
    <scope>NUCLEOTIDE SEQUENCE [LARGE SCALE GENOMIC DNA]</scope>
    <source>
        <strain evidence="3">DSM 6724 / Z-1310</strain>
    </source>
</reference>
<evidence type="ECO:0000313" key="3">
    <source>
        <dbReference type="Proteomes" id="UP000007719"/>
    </source>
</evidence>
<name>B8E126_DICTD</name>
<dbReference type="Proteomes" id="UP000007719">
    <property type="component" value="Chromosome"/>
</dbReference>
<organism evidence="2 3">
    <name type="scientific">Dictyoglomus turgidum (strain DSM 6724 / Z-1310)</name>
    <dbReference type="NCBI Taxonomy" id="515635"/>
    <lineage>
        <taxon>Bacteria</taxon>
        <taxon>Pseudomonadati</taxon>
        <taxon>Dictyoglomota</taxon>
        <taxon>Dictyoglomia</taxon>
        <taxon>Dictyoglomales</taxon>
        <taxon>Dictyoglomaceae</taxon>
        <taxon>Dictyoglomus</taxon>
    </lineage>
</organism>
<dbReference type="AlphaFoldDB" id="B8E126"/>
<dbReference type="HOGENOM" id="CLU_104115_0_0_0"/>
<keyword evidence="3" id="KW-1185">Reference proteome</keyword>
<sequence length="157" mass="17606">MRSKKVAKIALYAASYSVLTVILSPISYGPIQVRISEFMTLFPFIDKLAIPGLFIGCAIANLFSPAGWIDVIFGSLFTLIAAYLTRKMPNVYLSPIPPILINAFGVSLYLHLFFKLPYLLNVLYIGVGETIATYIIGLPILLYIFRNENLKKFFTEE</sequence>
<dbReference type="InParanoid" id="B8E126"/>
<evidence type="ECO:0008006" key="4">
    <source>
        <dbReference type="Google" id="ProtNLM"/>
    </source>
</evidence>
<dbReference type="EMBL" id="CP001251">
    <property type="protein sequence ID" value="ACK42763.1"/>
    <property type="molecule type" value="Genomic_DNA"/>
</dbReference>
<feature type="transmembrane region" description="Helical" evidence="1">
    <location>
        <begin position="122"/>
        <end position="145"/>
    </location>
</feature>
<dbReference type="PATRIC" id="fig|515635.4.peg.1538"/>
<feature type="transmembrane region" description="Helical" evidence="1">
    <location>
        <begin position="9"/>
        <end position="28"/>
    </location>
</feature>
<accession>B8E126</accession>
<dbReference type="PANTHER" id="PTHR40044:SF1">
    <property type="entry name" value="INTEGRAL MEMBRANE PROTEIN"/>
    <property type="match status" value="1"/>
</dbReference>
<dbReference type="PANTHER" id="PTHR40044">
    <property type="entry name" value="INTEGRAL MEMBRANE PROTEIN-RELATED"/>
    <property type="match status" value="1"/>
</dbReference>
<dbReference type="OrthoDB" id="9786793at2"/>
<gene>
    <name evidence="2" type="ordered locus">Dtur_1489</name>
</gene>
<dbReference type="KEGG" id="dtu:Dtur_1489"/>
<keyword evidence="1" id="KW-0812">Transmembrane</keyword>
<dbReference type="RefSeq" id="WP_012583841.1">
    <property type="nucleotide sequence ID" value="NC_011661.1"/>
</dbReference>
<feature type="transmembrane region" description="Helical" evidence="1">
    <location>
        <begin position="91"/>
        <end position="110"/>
    </location>
</feature>
<dbReference type="EnsemblBacteria" id="ACK42763">
    <property type="protein sequence ID" value="ACK42763"/>
    <property type="gene ID" value="Dtur_1489"/>
</dbReference>
<dbReference type="eggNOG" id="COG4708">
    <property type="taxonomic scope" value="Bacteria"/>
</dbReference>
<dbReference type="Pfam" id="PF06177">
    <property type="entry name" value="QueT"/>
    <property type="match status" value="1"/>
</dbReference>
<dbReference type="STRING" id="515635.Dtur_1489"/>
<evidence type="ECO:0000256" key="1">
    <source>
        <dbReference type="SAM" id="Phobius"/>
    </source>
</evidence>
<evidence type="ECO:0000313" key="2">
    <source>
        <dbReference type="EMBL" id="ACK42763.1"/>
    </source>
</evidence>
<dbReference type="PIRSF" id="PIRSF031501">
    <property type="entry name" value="QueT"/>
    <property type="match status" value="1"/>
</dbReference>
<keyword evidence="1" id="KW-1133">Transmembrane helix</keyword>
<keyword evidence="1" id="KW-0472">Membrane</keyword>
<proteinExistence type="predicted"/>